<dbReference type="AlphaFoldDB" id="A0A1F5SVV4"/>
<dbReference type="Gene3D" id="3.30.1330.30">
    <property type="match status" value="1"/>
</dbReference>
<dbReference type="Pfam" id="PF00588">
    <property type="entry name" value="SpoU_methylase"/>
    <property type="match status" value="1"/>
</dbReference>
<evidence type="ECO:0000256" key="3">
    <source>
        <dbReference type="ARBA" id="ARBA00022679"/>
    </source>
</evidence>
<proteinExistence type="inferred from homology"/>
<reference evidence="6 7" key="1">
    <citation type="journal article" date="2016" name="Nat. Commun.">
        <title>Thousands of microbial genomes shed light on interconnected biogeochemical processes in an aquifer system.</title>
        <authorList>
            <person name="Anantharaman K."/>
            <person name="Brown C.T."/>
            <person name="Hug L.A."/>
            <person name="Sharon I."/>
            <person name="Castelle C.J."/>
            <person name="Probst A.J."/>
            <person name="Thomas B.C."/>
            <person name="Singh A."/>
            <person name="Wilkins M.J."/>
            <person name="Karaoz U."/>
            <person name="Brodie E.L."/>
            <person name="Williams K.H."/>
            <person name="Hubbard S.S."/>
            <person name="Banfield J.F."/>
        </authorList>
    </citation>
    <scope>NUCLEOTIDE SEQUENCE [LARGE SCALE GENOMIC DNA]</scope>
</reference>
<dbReference type="EMBL" id="MFGJ01000008">
    <property type="protein sequence ID" value="OGF30867.1"/>
    <property type="molecule type" value="Genomic_DNA"/>
</dbReference>
<keyword evidence="3" id="KW-0808">Transferase</keyword>
<dbReference type="SUPFAM" id="SSF55315">
    <property type="entry name" value="L30e-like"/>
    <property type="match status" value="1"/>
</dbReference>
<dbReference type="InterPro" id="IPR029064">
    <property type="entry name" value="Ribosomal_eL30-like_sf"/>
</dbReference>
<dbReference type="SUPFAM" id="SSF75217">
    <property type="entry name" value="alpha/beta knot"/>
    <property type="match status" value="1"/>
</dbReference>
<dbReference type="GO" id="GO:0008173">
    <property type="term" value="F:RNA methyltransferase activity"/>
    <property type="evidence" value="ECO:0007669"/>
    <property type="project" value="InterPro"/>
</dbReference>
<dbReference type="CDD" id="cd18095">
    <property type="entry name" value="SpoU-like_rRNA-MTase"/>
    <property type="match status" value="1"/>
</dbReference>
<dbReference type="GO" id="GO:0003723">
    <property type="term" value="F:RNA binding"/>
    <property type="evidence" value="ECO:0007669"/>
    <property type="project" value="InterPro"/>
</dbReference>
<evidence type="ECO:0000313" key="6">
    <source>
        <dbReference type="EMBL" id="OGF30867.1"/>
    </source>
</evidence>
<protein>
    <submittedName>
        <fullName evidence="6">Uncharacterized protein</fullName>
    </submittedName>
</protein>
<evidence type="ECO:0000256" key="1">
    <source>
        <dbReference type="ARBA" id="ARBA00007228"/>
    </source>
</evidence>
<evidence type="ECO:0000313" key="7">
    <source>
        <dbReference type="Proteomes" id="UP000179001"/>
    </source>
</evidence>
<dbReference type="Pfam" id="PF22435">
    <property type="entry name" value="MRM3-like_sub_bind"/>
    <property type="match status" value="1"/>
</dbReference>
<dbReference type="GO" id="GO:0032259">
    <property type="term" value="P:methylation"/>
    <property type="evidence" value="ECO:0007669"/>
    <property type="project" value="UniProtKB-KW"/>
</dbReference>
<dbReference type="STRING" id="1798002.A2478_00225"/>
<comment type="caution">
    <text evidence="6">The sequence shown here is derived from an EMBL/GenBank/DDBJ whole genome shotgun (WGS) entry which is preliminary data.</text>
</comment>
<gene>
    <name evidence="6" type="ORF">A2478_00225</name>
</gene>
<feature type="domain" description="tRNA/rRNA methyltransferase SpoU type" evidence="4">
    <location>
        <begin position="118"/>
        <end position="253"/>
    </location>
</feature>
<evidence type="ECO:0000259" key="5">
    <source>
        <dbReference type="Pfam" id="PF22435"/>
    </source>
</evidence>
<dbReference type="InterPro" id="IPR029026">
    <property type="entry name" value="tRNA_m1G_MTases_N"/>
</dbReference>
<dbReference type="PANTHER" id="PTHR43191:SF2">
    <property type="entry name" value="RRNA METHYLTRANSFERASE 3, MITOCHONDRIAL"/>
    <property type="match status" value="1"/>
</dbReference>
<dbReference type="GO" id="GO:0006396">
    <property type="term" value="P:RNA processing"/>
    <property type="evidence" value="ECO:0007669"/>
    <property type="project" value="InterPro"/>
</dbReference>
<evidence type="ECO:0000256" key="2">
    <source>
        <dbReference type="ARBA" id="ARBA00022603"/>
    </source>
</evidence>
<accession>A0A1F5SVV4</accession>
<dbReference type="InterPro" id="IPR001537">
    <property type="entry name" value="SpoU_MeTrfase"/>
</dbReference>
<dbReference type="InterPro" id="IPR029028">
    <property type="entry name" value="Alpha/beta_knot_MTases"/>
</dbReference>
<organism evidence="6 7">
    <name type="scientific">Candidatus Falkowbacteria bacterium RIFOXYC2_FULL_36_12</name>
    <dbReference type="NCBI Taxonomy" id="1798002"/>
    <lineage>
        <taxon>Bacteria</taxon>
        <taxon>Candidatus Falkowiibacteriota</taxon>
    </lineage>
</organism>
<dbReference type="Gene3D" id="3.40.1280.10">
    <property type="match status" value="1"/>
</dbReference>
<sequence>MEKIESKENPKIKILKKLSQKKFRSNYNKFKVESLKVVVDGFRGGVFPEELYLAEKIVEKWQKEISFLDSDEKKLLDKIEIYLLNDDLYEKISDLETPEGICAVYTPLSSSLKFDQSIIYLNGIADPGNLGTILRTALAFSFHYIVLDQSCVDLYNPKTISAAREAIFKLKIVMGDNKTFDEIKKKMLIVVSSLGGTEDLVCLKKSPICLVLGSESKGIEQGIVDKADFKVKIKISEDIESLNVSTAGAILFYLMSN</sequence>
<dbReference type="Proteomes" id="UP000179001">
    <property type="component" value="Unassembled WGS sequence"/>
</dbReference>
<name>A0A1F5SVV4_9BACT</name>
<dbReference type="InterPro" id="IPR051259">
    <property type="entry name" value="rRNA_Methyltransferase"/>
</dbReference>
<dbReference type="PANTHER" id="PTHR43191">
    <property type="entry name" value="RRNA METHYLTRANSFERASE 3"/>
    <property type="match status" value="1"/>
</dbReference>
<keyword evidence="2" id="KW-0489">Methyltransferase</keyword>
<feature type="domain" description="MRM3-like substrate binding" evidence="5">
    <location>
        <begin position="9"/>
        <end position="103"/>
    </location>
</feature>
<comment type="similarity">
    <text evidence="1">Belongs to the class IV-like SAM-binding methyltransferase superfamily. RNA methyltransferase TrmH family.</text>
</comment>
<dbReference type="InterPro" id="IPR053888">
    <property type="entry name" value="MRM3-like_sub_bind"/>
</dbReference>
<evidence type="ECO:0000259" key="4">
    <source>
        <dbReference type="Pfam" id="PF00588"/>
    </source>
</evidence>